<dbReference type="OrthoDB" id="10029320at2759"/>
<accession>A0A8H8RT43</accession>
<dbReference type="GO" id="GO:0005506">
    <property type="term" value="F:iron ion binding"/>
    <property type="evidence" value="ECO:0007669"/>
    <property type="project" value="InterPro"/>
</dbReference>
<keyword evidence="3" id="KW-0479">Metal-binding</keyword>
<dbReference type="GO" id="GO:0020037">
    <property type="term" value="F:heme binding"/>
    <property type="evidence" value="ECO:0007669"/>
    <property type="project" value="InterPro"/>
</dbReference>
<name>A0A8H8RT43_9HELO</name>
<dbReference type="GO" id="GO:0004497">
    <property type="term" value="F:monooxygenase activity"/>
    <property type="evidence" value="ECO:0007669"/>
    <property type="project" value="InterPro"/>
</dbReference>
<protein>
    <submittedName>
        <fullName evidence="6">Cytochrome P450</fullName>
    </submittedName>
</protein>
<evidence type="ECO:0000256" key="4">
    <source>
        <dbReference type="ARBA" id="ARBA00023004"/>
    </source>
</evidence>
<gene>
    <name evidence="6" type="primary">CYP714A2</name>
    <name evidence="6" type="ORF">LOCC1_G004447</name>
</gene>
<proteinExistence type="inferred from homology"/>
<feature type="chain" id="PRO_5034411364" evidence="5">
    <location>
        <begin position="21"/>
        <end position="392"/>
    </location>
</feature>
<dbReference type="Gene3D" id="1.10.630.10">
    <property type="entry name" value="Cytochrome P450"/>
    <property type="match status" value="1"/>
</dbReference>
<evidence type="ECO:0000256" key="3">
    <source>
        <dbReference type="ARBA" id="ARBA00022723"/>
    </source>
</evidence>
<reference evidence="6 7" key="1">
    <citation type="submission" date="2018-05" db="EMBL/GenBank/DDBJ databases">
        <title>Genome sequencing and assembly of the regulated plant pathogen Lachnellula willkommii and related sister species for the development of diagnostic species identification markers.</title>
        <authorList>
            <person name="Giroux E."/>
            <person name="Bilodeau G."/>
        </authorList>
    </citation>
    <scope>NUCLEOTIDE SEQUENCE [LARGE SCALE GENOMIC DNA]</scope>
    <source>
        <strain evidence="6 7">CBS 160.35</strain>
    </source>
</reference>
<keyword evidence="5" id="KW-0732">Signal</keyword>
<evidence type="ECO:0000313" key="7">
    <source>
        <dbReference type="Proteomes" id="UP000443090"/>
    </source>
</evidence>
<dbReference type="PANTHER" id="PTHR24305">
    <property type="entry name" value="CYTOCHROME P450"/>
    <property type="match status" value="1"/>
</dbReference>
<keyword evidence="7" id="KW-1185">Reference proteome</keyword>
<comment type="cofactor">
    <cofactor evidence="1">
        <name>heme</name>
        <dbReference type="ChEBI" id="CHEBI:30413"/>
    </cofactor>
</comment>
<feature type="signal peptide" evidence="5">
    <location>
        <begin position="1"/>
        <end position="20"/>
    </location>
</feature>
<dbReference type="AlphaFoldDB" id="A0A8H8RT43"/>
<evidence type="ECO:0000256" key="1">
    <source>
        <dbReference type="ARBA" id="ARBA00001971"/>
    </source>
</evidence>
<dbReference type="SUPFAM" id="SSF48264">
    <property type="entry name" value="Cytochrome P450"/>
    <property type="match status" value="1"/>
</dbReference>
<dbReference type="GO" id="GO:0016705">
    <property type="term" value="F:oxidoreductase activity, acting on paired donors, with incorporation or reduction of molecular oxygen"/>
    <property type="evidence" value="ECO:0007669"/>
    <property type="project" value="InterPro"/>
</dbReference>
<dbReference type="Proteomes" id="UP000443090">
    <property type="component" value="Unassembled WGS sequence"/>
</dbReference>
<dbReference type="EMBL" id="QGMI01000476">
    <property type="protein sequence ID" value="TVY40076.1"/>
    <property type="molecule type" value="Genomic_DNA"/>
</dbReference>
<dbReference type="InterPro" id="IPR050121">
    <property type="entry name" value="Cytochrome_P450_monoxygenase"/>
</dbReference>
<keyword evidence="4" id="KW-0408">Iron</keyword>
<comment type="caution">
    <text evidence="6">The sequence shown here is derived from an EMBL/GenBank/DDBJ whole genome shotgun (WGS) entry which is preliminary data.</text>
</comment>
<evidence type="ECO:0000313" key="6">
    <source>
        <dbReference type="EMBL" id="TVY40076.1"/>
    </source>
</evidence>
<evidence type="ECO:0000256" key="5">
    <source>
        <dbReference type="SAM" id="SignalP"/>
    </source>
</evidence>
<dbReference type="PANTHER" id="PTHR24305:SF232">
    <property type="entry name" value="P450, PUTATIVE (EUROFUNG)-RELATED"/>
    <property type="match status" value="1"/>
</dbReference>
<organism evidence="6 7">
    <name type="scientific">Lachnellula occidentalis</name>
    <dbReference type="NCBI Taxonomy" id="215460"/>
    <lineage>
        <taxon>Eukaryota</taxon>
        <taxon>Fungi</taxon>
        <taxon>Dikarya</taxon>
        <taxon>Ascomycota</taxon>
        <taxon>Pezizomycotina</taxon>
        <taxon>Leotiomycetes</taxon>
        <taxon>Helotiales</taxon>
        <taxon>Lachnaceae</taxon>
        <taxon>Lachnellula</taxon>
    </lineage>
</organism>
<dbReference type="InterPro" id="IPR036396">
    <property type="entry name" value="Cyt_P450_sf"/>
</dbReference>
<comment type="similarity">
    <text evidence="2">Belongs to the cytochrome P450 family.</text>
</comment>
<evidence type="ECO:0000256" key="2">
    <source>
        <dbReference type="ARBA" id="ARBA00010617"/>
    </source>
</evidence>
<sequence>MVPICVTLVAIALAIKYTFAKLFPNAPIKEEACSAPIFIKNPHGAKALLANSTLESCAKPNQRLVLAFGIKNAFTTTDPTIHRNFVNRAKQLIRTQEHEWKSLGETAVNSASRIAGTVQASGLTSLETSVQLLVFQIVMGKFFPYIQPVPSDVDIEYIATTINDLWVASKNPSSGQLLKSQKAAFLQRLETILDCDIESDNPLNIILPAYETLWRVVLRCFLEIRFRSFHNDRCAWTKLFSEFLSNPTQANFEVRPDDQVSIKDITLEALRLYPPTRRIYRQQDDPSTLFAVDIEFMHRDPTVWGLDADTFAPSRIQHMDKQAFMPFGKGSFACPAENVFGPMMIGILVGALVTQLDDSCKLVDAKGAEVDLGAGPLDNGREAYGPLRLDRK</sequence>